<gene>
    <name evidence="2" type="ORF">ONB1V03_LOCUS5491</name>
</gene>
<organism evidence="2">
    <name type="scientific">Oppiella nova</name>
    <dbReference type="NCBI Taxonomy" id="334625"/>
    <lineage>
        <taxon>Eukaryota</taxon>
        <taxon>Metazoa</taxon>
        <taxon>Ecdysozoa</taxon>
        <taxon>Arthropoda</taxon>
        <taxon>Chelicerata</taxon>
        <taxon>Arachnida</taxon>
        <taxon>Acari</taxon>
        <taxon>Acariformes</taxon>
        <taxon>Sarcoptiformes</taxon>
        <taxon>Oribatida</taxon>
        <taxon>Brachypylina</taxon>
        <taxon>Oppioidea</taxon>
        <taxon>Oppiidae</taxon>
        <taxon>Oppiella</taxon>
    </lineage>
</organism>
<protein>
    <submittedName>
        <fullName evidence="2">Uncharacterized protein</fullName>
    </submittedName>
</protein>
<dbReference type="EMBL" id="OC917050">
    <property type="protein sequence ID" value="CAD7645977.1"/>
    <property type="molecule type" value="Genomic_DNA"/>
</dbReference>
<dbReference type="GO" id="GO:0031573">
    <property type="term" value="P:mitotic intra-S DNA damage checkpoint signaling"/>
    <property type="evidence" value="ECO:0007669"/>
    <property type="project" value="TreeGrafter"/>
</dbReference>
<dbReference type="PANTHER" id="PTHR15237">
    <property type="entry name" value="DNA REPAIR PROTEIN RAD9"/>
    <property type="match status" value="1"/>
</dbReference>
<dbReference type="Gene3D" id="3.70.10.10">
    <property type="match status" value="1"/>
</dbReference>
<dbReference type="Pfam" id="PF04139">
    <property type="entry name" value="Rad9"/>
    <property type="match status" value="1"/>
</dbReference>
<feature type="region of interest" description="Disordered" evidence="1">
    <location>
        <begin position="286"/>
        <end position="324"/>
    </location>
</feature>
<keyword evidence="3" id="KW-1185">Reference proteome</keyword>
<dbReference type="GO" id="GO:0000076">
    <property type="term" value="P:DNA replication checkpoint signaling"/>
    <property type="evidence" value="ECO:0007669"/>
    <property type="project" value="TreeGrafter"/>
</dbReference>
<accession>A0A7R9QHJ3</accession>
<sequence length="424" mass="47999">MKCKIVGQNLKAFSKAIRVFAKISSEVLINVDNRSMKLQAINDNKTAFVDIKFDSNFFASFECTVDTKCKLFLKSLILVFRVVNIDKVVDNCTVIMDESMPRVVFEMKCLNGISREYFVPYMESTNLHYNSTVTAVNPSFKVQSKVLYECLHNFSTETRDVSLWLTPQEIQFKSYFDDIEEQNIMTSFAYGSRYFHNYCVNNDIHVTFDVKDLKTFLDFTIFRNQPLDCYFQASGSPIEFRMTSSDHYSATLILATHDFPDDLLPEPPSLNRRTVSSNRSLSLLRTGSLTEVPVNHTPSHNTSPANPNPIGHTNTGTTNTSAGPVSMELQTNANTDDFGEDFDDDEDGNHLFDQIIGQLNATLDQDYGDGDGTQASTNLRFTGTQLDRYHEAIIYGSPDDDDEYQDMGYTEDIVVPESEPEDTD</sequence>
<evidence type="ECO:0000256" key="1">
    <source>
        <dbReference type="SAM" id="MobiDB-lite"/>
    </source>
</evidence>
<name>A0A7R9QHJ3_9ACAR</name>
<dbReference type="GO" id="GO:0071479">
    <property type="term" value="P:cellular response to ionizing radiation"/>
    <property type="evidence" value="ECO:0007669"/>
    <property type="project" value="TreeGrafter"/>
</dbReference>
<dbReference type="GO" id="GO:0030896">
    <property type="term" value="C:checkpoint clamp complex"/>
    <property type="evidence" value="ECO:0007669"/>
    <property type="project" value="InterPro"/>
</dbReference>
<reference evidence="2" key="1">
    <citation type="submission" date="2020-11" db="EMBL/GenBank/DDBJ databases">
        <authorList>
            <person name="Tran Van P."/>
        </authorList>
    </citation>
    <scope>NUCLEOTIDE SEQUENCE</scope>
</reference>
<dbReference type="PANTHER" id="PTHR15237:SF0">
    <property type="entry name" value="CELL CYCLE CHECKPOINT CONTROL PROTEIN"/>
    <property type="match status" value="1"/>
</dbReference>
<evidence type="ECO:0000313" key="3">
    <source>
        <dbReference type="Proteomes" id="UP000728032"/>
    </source>
</evidence>
<evidence type="ECO:0000313" key="2">
    <source>
        <dbReference type="EMBL" id="CAD7645977.1"/>
    </source>
</evidence>
<dbReference type="OrthoDB" id="60092at2759"/>
<dbReference type="Proteomes" id="UP000728032">
    <property type="component" value="Unassembled WGS sequence"/>
</dbReference>
<proteinExistence type="predicted"/>
<dbReference type="GO" id="GO:0006281">
    <property type="term" value="P:DNA repair"/>
    <property type="evidence" value="ECO:0007669"/>
    <property type="project" value="TreeGrafter"/>
</dbReference>
<feature type="compositionally biased region" description="Polar residues" evidence="1">
    <location>
        <begin position="296"/>
        <end position="324"/>
    </location>
</feature>
<dbReference type="SUPFAM" id="SSF55979">
    <property type="entry name" value="DNA clamp"/>
    <property type="match status" value="1"/>
</dbReference>
<dbReference type="InterPro" id="IPR046938">
    <property type="entry name" value="DNA_clamp_sf"/>
</dbReference>
<dbReference type="AlphaFoldDB" id="A0A7R9QHJ3"/>
<dbReference type="InterPro" id="IPR007268">
    <property type="entry name" value="Rad9/Ddc1"/>
</dbReference>
<dbReference type="EMBL" id="CAJPVJ010002225">
    <property type="protein sequence ID" value="CAG2165957.1"/>
    <property type="molecule type" value="Genomic_DNA"/>
</dbReference>